<sequence length="243" mass="26355">MACKIIVATFLALAVAVSAAPAGQRDATVLSPPGAATPPICVWNADKGQYVCPDSPNSPPICTWNPDKGQYTCPDSALKPNETSVGVSSHTLARRYASGICGFHVTLELSCEQDLSIGPDWHQITYATIKSVTDGNRKPFITTDGNPHRLVQDSESPWHVSGDGFKLYAARIDVFKNEAIKFRAYHGGPGEFAHECAFNSNKPIKDGECGNCYVGDFTHPPIDCGNMQRPAKRVRDMDCFTFC</sequence>
<feature type="signal peptide" evidence="1">
    <location>
        <begin position="1"/>
        <end position="19"/>
    </location>
</feature>
<name>A0A1Y1YBD0_9PLEO</name>
<accession>A0A1Y1YBD0</accession>
<gene>
    <name evidence="2" type="ORF">BCR34DRAFT_200294</name>
</gene>
<evidence type="ECO:0000313" key="2">
    <source>
        <dbReference type="EMBL" id="ORX95215.1"/>
    </source>
</evidence>
<keyword evidence="1" id="KW-0732">Signal</keyword>
<dbReference type="AlphaFoldDB" id="A0A1Y1YBD0"/>
<organism evidence="2 3">
    <name type="scientific">Clohesyomyces aquaticus</name>
    <dbReference type="NCBI Taxonomy" id="1231657"/>
    <lineage>
        <taxon>Eukaryota</taxon>
        <taxon>Fungi</taxon>
        <taxon>Dikarya</taxon>
        <taxon>Ascomycota</taxon>
        <taxon>Pezizomycotina</taxon>
        <taxon>Dothideomycetes</taxon>
        <taxon>Pleosporomycetidae</taxon>
        <taxon>Pleosporales</taxon>
        <taxon>Lindgomycetaceae</taxon>
        <taxon>Clohesyomyces</taxon>
    </lineage>
</organism>
<evidence type="ECO:0000256" key="1">
    <source>
        <dbReference type="SAM" id="SignalP"/>
    </source>
</evidence>
<feature type="chain" id="PRO_5012033589" evidence="1">
    <location>
        <begin position="20"/>
        <end position="243"/>
    </location>
</feature>
<evidence type="ECO:0000313" key="3">
    <source>
        <dbReference type="Proteomes" id="UP000193144"/>
    </source>
</evidence>
<keyword evidence="3" id="KW-1185">Reference proteome</keyword>
<protein>
    <submittedName>
        <fullName evidence="2">Uncharacterized protein</fullName>
    </submittedName>
</protein>
<comment type="caution">
    <text evidence="2">The sequence shown here is derived from an EMBL/GenBank/DDBJ whole genome shotgun (WGS) entry which is preliminary data.</text>
</comment>
<reference evidence="2 3" key="1">
    <citation type="submission" date="2016-07" db="EMBL/GenBank/DDBJ databases">
        <title>Pervasive Adenine N6-methylation of Active Genes in Fungi.</title>
        <authorList>
            <consortium name="DOE Joint Genome Institute"/>
            <person name="Mondo S.J."/>
            <person name="Dannebaum R.O."/>
            <person name="Kuo R.C."/>
            <person name="Labutti K."/>
            <person name="Haridas S."/>
            <person name="Kuo A."/>
            <person name="Salamov A."/>
            <person name="Ahrendt S.R."/>
            <person name="Lipzen A."/>
            <person name="Sullivan W."/>
            <person name="Andreopoulos W.B."/>
            <person name="Clum A."/>
            <person name="Lindquist E."/>
            <person name="Daum C."/>
            <person name="Ramamoorthy G.K."/>
            <person name="Gryganskyi A."/>
            <person name="Culley D."/>
            <person name="Magnuson J.K."/>
            <person name="James T.Y."/>
            <person name="O'Malley M.A."/>
            <person name="Stajich J.E."/>
            <person name="Spatafora J.W."/>
            <person name="Visel A."/>
            <person name="Grigoriev I.V."/>
        </authorList>
    </citation>
    <scope>NUCLEOTIDE SEQUENCE [LARGE SCALE GENOMIC DNA]</scope>
    <source>
        <strain evidence="2 3">CBS 115471</strain>
    </source>
</reference>
<dbReference type="Proteomes" id="UP000193144">
    <property type="component" value="Unassembled WGS sequence"/>
</dbReference>
<dbReference type="EMBL" id="MCFA01000286">
    <property type="protein sequence ID" value="ORX95215.1"/>
    <property type="molecule type" value="Genomic_DNA"/>
</dbReference>
<proteinExistence type="predicted"/>
<dbReference type="OrthoDB" id="5985073at2759"/>